<keyword evidence="4" id="KW-0560">Oxidoreductase</keyword>
<feature type="compositionally biased region" description="Basic and acidic residues" evidence="2">
    <location>
        <begin position="235"/>
        <end position="245"/>
    </location>
</feature>
<dbReference type="Gene3D" id="3.20.20.30">
    <property type="entry name" value="Luciferase-like domain"/>
    <property type="match status" value="1"/>
</dbReference>
<accession>A0ABU9A9S4</accession>
<dbReference type="Pfam" id="PF00296">
    <property type="entry name" value="Bac_luciferase"/>
    <property type="match status" value="1"/>
</dbReference>
<evidence type="ECO:0000256" key="1">
    <source>
        <dbReference type="ARBA" id="ARBA00007789"/>
    </source>
</evidence>
<dbReference type="InterPro" id="IPR019949">
    <property type="entry name" value="CmoO-like"/>
</dbReference>
<evidence type="ECO:0000256" key="2">
    <source>
        <dbReference type="SAM" id="MobiDB-lite"/>
    </source>
</evidence>
<comment type="similarity">
    <text evidence="1">To bacterial alkanal monooxygenase alpha and beta chains.</text>
</comment>
<organism evidence="4 5">
    <name type="scientific">Pseudonocardia alni subsp. carboxydivorans</name>
    <dbReference type="NCBI Taxonomy" id="415010"/>
    <lineage>
        <taxon>Bacteria</taxon>
        <taxon>Bacillati</taxon>
        <taxon>Actinomycetota</taxon>
        <taxon>Actinomycetes</taxon>
        <taxon>Pseudonocardiales</taxon>
        <taxon>Pseudonocardiaceae</taxon>
        <taxon>Pseudonocardia</taxon>
    </lineage>
</organism>
<dbReference type="EC" id="1.-.-.-" evidence="4"/>
<evidence type="ECO:0000313" key="4">
    <source>
        <dbReference type="EMBL" id="MEK6462524.1"/>
    </source>
</evidence>
<dbReference type="RefSeq" id="WP_346103278.1">
    <property type="nucleotide sequence ID" value="NZ_BAAAOD010000020.1"/>
</dbReference>
<keyword evidence="5" id="KW-1185">Reference proteome</keyword>
<evidence type="ECO:0000259" key="3">
    <source>
        <dbReference type="Pfam" id="PF00296"/>
    </source>
</evidence>
<gene>
    <name evidence="4" type="ORF">WG925_02115</name>
</gene>
<evidence type="ECO:0000313" key="5">
    <source>
        <dbReference type="Proteomes" id="UP001367513"/>
    </source>
</evidence>
<dbReference type="PANTHER" id="PTHR30137">
    <property type="entry name" value="LUCIFERASE-LIKE MONOOXYGENASE"/>
    <property type="match status" value="1"/>
</dbReference>
<dbReference type="SUPFAM" id="SSF51679">
    <property type="entry name" value="Bacterial luciferase-like"/>
    <property type="match status" value="1"/>
</dbReference>
<proteinExistence type="predicted"/>
<dbReference type="GO" id="GO:0016491">
    <property type="term" value="F:oxidoreductase activity"/>
    <property type="evidence" value="ECO:0007669"/>
    <property type="project" value="UniProtKB-KW"/>
</dbReference>
<name>A0ABU9A9S4_PSEA5</name>
<comment type="caution">
    <text evidence="4">The sequence shown here is derived from an EMBL/GenBank/DDBJ whole genome shotgun (WGS) entry which is preliminary data.</text>
</comment>
<dbReference type="PANTHER" id="PTHR30137:SF6">
    <property type="entry name" value="LUCIFERASE-LIKE MONOOXYGENASE"/>
    <property type="match status" value="1"/>
</dbReference>
<feature type="domain" description="Luciferase-like" evidence="3">
    <location>
        <begin position="11"/>
        <end position="278"/>
    </location>
</feature>
<dbReference type="InterPro" id="IPR050766">
    <property type="entry name" value="Bact_Lucif_Oxidored"/>
</dbReference>
<dbReference type="EMBL" id="JBBPIX010000001">
    <property type="protein sequence ID" value="MEK6462524.1"/>
    <property type="molecule type" value="Genomic_DNA"/>
</dbReference>
<reference evidence="4 5" key="1">
    <citation type="submission" date="2024-03" db="EMBL/GenBank/DDBJ databases">
        <title>Draft genome sequence of Pseudonocardia carboxydivorans JCM 14827.</title>
        <authorList>
            <person name="Duangmal K."/>
        </authorList>
    </citation>
    <scope>NUCLEOTIDE SEQUENCE [LARGE SCALE GENOMIC DNA]</scope>
    <source>
        <strain evidence="4 5">JCM 14827</strain>
    </source>
</reference>
<protein>
    <submittedName>
        <fullName evidence="4">MsnO8 family LLM class oxidoreductase</fullName>
        <ecNumber evidence="4">1.-.-.-</ecNumber>
    </submittedName>
</protein>
<dbReference type="Proteomes" id="UP001367513">
    <property type="component" value="Unassembled WGS sequence"/>
</dbReference>
<dbReference type="InterPro" id="IPR011251">
    <property type="entry name" value="Luciferase-like_dom"/>
</dbReference>
<feature type="region of interest" description="Disordered" evidence="2">
    <location>
        <begin position="226"/>
        <end position="245"/>
    </location>
</feature>
<sequence>MLDRSRTRAGEPDAAAVRSTVARAVRAEQLGYHRFWVAEHHAVPGIASGSPPVLMAAVGAATARIRVGSGGIMLPNHQPLVVAEQVALLEALHPGRIDLGIGRSPGFTETVRRALRAGGADDAEFRAALDELRSFLDGSGPVTARPRLEHAVPLFLLATGAGLPLAGDLGLPAVVGGPVLDDPAALADYRERAGDAAHLVVSADVLVGDPQLALSEAWAHAAARTTGEFPPLEPPDPHRATTRRQRETVDRALANAIVGDPDIVAERLDDLVARTGADELLVFSSTHDRDAQADSDAALARLLGAGR</sequence>
<dbReference type="NCBIfam" id="TIGR03558">
    <property type="entry name" value="oxido_grp_1"/>
    <property type="match status" value="1"/>
</dbReference>
<dbReference type="InterPro" id="IPR036661">
    <property type="entry name" value="Luciferase-like_sf"/>
</dbReference>